<reference evidence="2" key="1">
    <citation type="journal article" date="2019" name="Int. J. Syst. Evol. Microbiol.">
        <title>The Global Catalogue of Microorganisms (GCM) 10K type strain sequencing project: providing services to taxonomists for standard genome sequencing and annotation.</title>
        <authorList>
            <consortium name="The Broad Institute Genomics Platform"/>
            <consortium name="The Broad Institute Genome Sequencing Center for Infectious Disease"/>
            <person name="Wu L."/>
            <person name="Ma J."/>
        </authorList>
    </citation>
    <scope>NUCLEOTIDE SEQUENCE [LARGE SCALE GENOMIC DNA]</scope>
    <source>
        <strain evidence="2">KCTC 52438</strain>
    </source>
</reference>
<comment type="caution">
    <text evidence="1">The sequence shown here is derived from an EMBL/GenBank/DDBJ whole genome shotgun (WGS) entry which is preliminary data.</text>
</comment>
<proteinExistence type="predicted"/>
<dbReference type="Pfam" id="PF06258">
    <property type="entry name" value="Mito_fiss_Elm1"/>
    <property type="match status" value="1"/>
</dbReference>
<dbReference type="Proteomes" id="UP001595476">
    <property type="component" value="Unassembled WGS sequence"/>
</dbReference>
<evidence type="ECO:0000313" key="1">
    <source>
        <dbReference type="EMBL" id="MFC3153099.1"/>
    </source>
</evidence>
<evidence type="ECO:0000313" key="2">
    <source>
        <dbReference type="Proteomes" id="UP001595476"/>
    </source>
</evidence>
<dbReference type="EMBL" id="JBHRSZ010000007">
    <property type="protein sequence ID" value="MFC3153099.1"/>
    <property type="molecule type" value="Genomic_DNA"/>
</dbReference>
<accession>A0ABV7HK41</accession>
<dbReference type="RefSeq" id="WP_386723014.1">
    <property type="nucleotide sequence ID" value="NZ_JBHRSZ010000007.1"/>
</dbReference>
<protein>
    <submittedName>
        <fullName evidence="1">ELM1/GtrOC1 family putative glycosyltransferase</fullName>
    </submittedName>
</protein>
<sequence>MTKKTEPRVVVLLSKYHGSNQQLLAIAKHLNHGKVVPIYCELRSRSKVFYLLYRFILWIREVSGLSPKLSNLLIRLVLRNSIQCHQSDIVLAKTPPFEFPLHLLASGSGAKAYFVGNPKRITRDKYDCLISTPSTQISDAEIQLDMMPTSFTYEEFINTRNSLAVDSNCWCLLIGGNARGFSYSDVHWKELVDYVIDSCVSENIRWVISTSPRTGLEAEDYLKRRLTENSGFSGDLHLWSEGVSENRVSVISLLAQAHRVYVTEDSASMLSEAVNTRMPVISLRPKKSEFNSLTTPLVEYHASKNRSYRVEIEDLKTQATSIESWEITAFSPIESCWSKKLFREDQVS</sequence>
<organism evidence="1 2">
    <name type="scientific">Litoribrevibacter euphylliae</name>
    <dbReference type="NCBI Taxonomy" id="1834034"/>
    <lineage>
        <taxon>Bacteria</taxon>
        <taxon>Pseudomonadati</taxon>
        <taxon>Pseudomonadota</taxon>
        <taxon>Gammaproteobacteria</taxon>
        <taxon>Oceanospirillales</taxon>
        <taxon>Oceanospirillaceae</taxon>
        <taxon>Litoribrevibacter</taxon>
    </lineage>
</organism>
<gene>
    <name evidence="1" type="ORF">ACFOEK_18810</name>
</gene>
<name>A0ABV7HK41_9GAMM</name>
<keyword evidence="2" id="KW-1185">Reference proteome</keyword>
<dbReference type="InterPro" id="IPR009367">
    <property type="entry name" value="Elm1-like"/>
</dbReference>